<name>A0A6I3S4T9_9BURK</name>
<comment type="caution">
    <text evidence="1">The sequence shown here is derived from an EMBL/GenBank/DDBJ whole genome shotgun (WGS) entry which is preliminary data.</text>
</comment>
<evidence type="ECO:0000313" key="1">
    <source>
        <dbReference type="EMBL" id="MTU44554.1"/>
    </source>
</evidence>
<proteinExistence type="predicted"/>
<dbReference type="RefSeq" id="WP_008810463.1">
    <property type="nucleotide sequence ID" value="NZ_DAWDUY010000113.1"/>
</dbReference>
<gene>
    <name evidence="1" type="ORF">GMD42_13415</name>
</gene>
<dbReference type="EMBL" id="WNCL01000110">
    <property type="protein sequence ID" value="MTU44554.1"/>
    <property type="molecule type" value="Genomic_DNA"/>
</dbReference>
<organism evidence="1 2">
    <name type="scientific">Parasutterella excrementihominis</name>
    <dbReference type="NCBI Taxonomy" id="487175"/>
    <lineage>
        <taxon>Bacteria</taxon>
        <taxon>Pseudomonadati</taxon>
        <taxon>Pseudomonadota</taxon>
        <taxon>Betaproteobacteria</taxon>
        <taxon>Burkholderiales</taxon>
        <taxon>Sutterellaceae</taxon>
        <taxon>Parasutterella</taxon>
    </lineage>
</organism>
<dbReference type="Proteomes" id="UP000462362">
    <property type="component" value="Unassembled WGS sequence"/>
</dbReference>
<sequence>MAVRYVVEDSSWRGEVNVPRKEFGFNRLRYLWEHCPTVLLYFPNASQDDVNHDLARDIRLKVNALRFGYISIDLKDGGKALFVFDRRIRRQDNIRLKDWLVALGAIADLPYIVYAPAGRDYHRINSWFSFPTMRGAMGRKVMDSEILANTPIRENVMADTLIGKPGITAELSEAIINMAPGFVEHPFFAIPWRLDKAIHAPIELPSGEKRTVDQVIKPYTEPVQVKIRWE</sequence>
<reference evidence="1 2" key="1">
    <citation type="journal article" date="2019" name="Nat. Med.">
        <title>A library of human gut bacterial isolates paired with longitudinal multiomics data enables mechanistic microbiome research.</title>
        <authorList>
            <person name="Poyet M."/>
            <person name="Groussin M."/>
            <person name="Gibbons S.M."/>
            <person name="Avila-Pacheco J."/>
            <person name="Jiang X."/>
            <person name="Kearney S.M."/>
            <person name="Perrotta A.R."/>
            <person name="Berdy B."/>
            <person name="Zhao S."/>
            <person name="Lieberman T.D."/>
            <person name="Swanson P.K."/>
            <person name="Smith M."/>
            <person name="Roesemann S."/>
            <person name="Alexander J.E."/>
            <person name="Rich S.A."/>
            <person name="Livny J."/>
            <person name="Vlamakis H."/>
            <person name="Clish C."/>
            <person name="Bullock K."/>
            <person name="Deik A."/>
            <person name="Scott J."/>
            <person name="Pierce K.A."/>
            <person name="Xavier R.J."/>
            <person name="Alm E.J."/>
        </authorList>
    </citation>
    <scope>NUCLEOTIDE SEQUENCE [LARGE SCALE GENOMIC DNA]</scope>
    <source>
        <strain evidence="1 2">BIOML-A2</strain>
    </source>
</reference>
<protein>
    <submittedName>
        <fullName evidence="1">Uncharacterized protein</fullName>
    </submittedName>
</protein>
<accession>A0A6I3S4T9</accession>
<evidence type="ECO:0000313" key="2">
    <source>
        <dbReference type="Proteomes" id="UP000462362"/>
    </source>
</evidence>
<dbReference type="AlphaFoldDB" id="A0A6I3S4T9"/>